<reference evidence="1" key="1">
    <citation type="submission" date="2019-08" db="EMBL/GenBank/DDBJ databases">
        <authorList>
            <person name="Kucharzyk K."/>
            <person name="Murdoch R.W."/>
            <person name="Higgins S."/>
            <person name="Loffler F."/>
        </authorList>
    </citation>
    <scope>NUCLEOTIDE SEQUENCE</scope>
</reference>
<protein>
    <submittedName>
        <fullName evidence="1">Uncharacterized protein</fullName>
    </submittedName>
</protein>
<dbReference type="EMBL" id="VSSQ01051860">
    <property type="protein sequence ID" value="MPN05973.1"/>
    <property type="molecule type" value="Genomic_DNA"/>
</dbReference>
<evidence type="ECO:0000313" key="1">
    <source>
        <dbReference type="EMBL" id="MPN05973.1"/>
    </source>
</evidence>
<sequence length="55" mass="5605">MEITTSISVAPSITAMAVSATFTSMKVCEAGNPAATEAMPIFSVSVFFTTGTIEG</sequence>
<accession>A0A645EZZ0</accession>
<proteinExistence type="predicted"/>
<name>A0A645EZZ0_9ZZZZ</name>
<gene>
    <name evidence="1" type="ORF">SDC9_153227</name>
</gene>
<organism evidence="1">
    <name type="scientific">bioreactor metagenome</name>
    <dbReference type="NCBI Taxonomy" id="1076179"/>
    <lineage>
        <taxon>unclassified sequences</taxon>
        <taxon>metagenomes</taxon>
        <taxon>ecological metagenomes</taxon>
    </lineage>
</organism>
<comment type="caution">
    <text evidence="1">The sequence shown here is derived from an EMBL/GenBank/DDBJ whole genome shotgun (WGS) entry which is preliminary data.</text>
</comment>
<dbReference type="AlphaFoldDB" id="A0A645EZZ0"/>